<organism evidence="2 3">
    <name type="scientific">Panaeolus cyanescens</name>
    <dbReference type="NCBI Taxonomy" id="181874"/>
    <lineage>
        <taxon>Eukaryota</taxon>
        <taxon>Fungi</taxon>
        <taxon>Dikarya</taxon>
        <taxon>Basidiomycota</taxon>
        <taxon>Agaricomycotina</taxon>
        <taxon>Agaricomycetes</taxon>
        <taxon>Agaricomycetidae</taxon>
        <taxon>Agaricales</taxon>
        <taxon>Agaricineae</taxon>
        <taxon>Galeropsidaceae</taxon>
        <taxon>Panaeolus</taxon>
    </lineage>
</organism>
<feature type="region of interest" description="Disordered" evidence="1">
    <location>
        <begin position="1"/>
        <end position="39"/>
    </location>
</feature>
<protein>
    <submittedName>
        <fullName evidence="2">Uncharacterized protein</fullName>
    </submittedName>
</protein>
<dbReference type="AlphaFoldDB" id="A0A409YFD1"/>
<feature type="compositionally biased region" description="Polar residues" evidence="1">
    <location>
        <begin position="10"/>
        <end position="20"/>
    </location>
</feature>
<keyword evidence="3" id="KW-1185">Reference proteome</keyword>
<evidence type="ECO:0000313" key="2">
    <source>
        <dbReference type="EMBL" id="PPR01729.1"/>
    </source>
</evidence>
<feature type="region of interest" description="Disordered" evidence="1">
    <location>
        <begin position="209"/>
        <end position="229"/>
    </location>
</feature>
<proteinExistence type="predicted"/>
<accession>A0A409YFD1</accession>
<sequence length="229" mass="25860">MGLDLRGRSQLVQCRPTSPQRKTKQNKNDNDNDNDNDNYYYSKMQFPTSSFITILTFAAHIHSTYALQFMDSVEKIGDREPIIKAIQAADAAAKTIVASKPNMDALKPNTVYVKVVVTTGGDVPSRLCGPDRVRIDGFCIGIKRDEFKGKDLNAAVELVLRNVAEQSEKQAKKNQEAWKVFRSAVEEKKVKREVSERADHGVWLERRTRSMSSGSLLARRSRVIKNDEK</sequence>
<name>A0A409YFD1_9AGAR</name>
<reference evidence="2 3" key="1">
    <citation type="journal article" date="2018" name="Evol. Lett.">
        <title>Horizontal gene cluster transfer increased hallucinogenic mushroom diversity.</title>
        <authorList>
            <person name="Reynolds H.T."/>
            <person name="Vijayakumar V."/>
            <person name="Gluck-Thaler E."/>
            <person name="Korotkin H.B."/>
            <person name="Matheny P.B."/>
            <person name="Slot J.C."/>
        </authorList>
    </citation>
    <scope>NUCLEOTIDE SEQUENCE [LARGE SCALE GENOMIC DNA]</scope>
    <source>
        <strain evidence="2 3">2629</strain>
    </source>
</reference>
<evidence type="ECO:0000313" key="3">
    <source>
        <dbReference type="Proteomes" id="UP000284842"/>
    </source>
</evidence>
<gene>
    <name evidence="2" type="ORF">CVT24_001603</name>
</gene>
<dbReference type="Proteomes" id="UP000284842">
    <property type="component" value="Unassembled WGS sequence"/>
</dbReference>
<dbReference type="EMBL" id="NHTK01001221">
    <property type="protein sequence ID" value="PPR01729.1"/>
    <property type="molecule type" value="Genomic_DNA"/>
</dbReference>
<evidence type="ECO:0000256" key="1">
    <source>
        <dbReference type="SAM" id="MobiDB-lite"/>
    </source>
</evidence>
<comment type="caution">
    <text evidence="2">The sequence shown here is derived from an EMBL/GenBank/DDBJ whole genome shotgun (WGS) entry which is preliminary data.</text>
</comment>
<dbReference type="InParanoid" id="A0A409YFD1"/>